<dbReference type="InterPro" id="IPR051962">
    <property type="entry name" value="Cuticlin"/>
</dbReference>
<keyword evidence="4" id="KW-0812">Transmembrane</keyword>
<proteinExistence type="predicted"/>
<dbReference type="Pfam" id="PF25301">
    <property type="entry name" value="CUT_C"/>
    <property type="match status" value="1"/>
</dbReference>
<evidence type="ECO:0000256" key="3">
    <source>
        <dbReference type="ARBA" id="ARBA00022475"/>
    </source>
</evidence>
<keyword evidence="6" id="KW-1133">Transmembrane helix</keyword>
<evidence type="ECO:0000256" key="5">
    <source>
        <dbReference type="ARBA" id="ARBA00022729"/>
    </source>
</evidence>
<evidence type="ECO:0000313" key="9">
    <source>
        <dbReference type="EMBL" id="VDO39935.1"/>
    </source>
</evidence>
<dbReference type="EMBL" id="UZAJ01003341">
    <property type="protein sequence ID" value="VDO39935.1"/>
    <property type="molecule type" value="Genomic_DNA"/>
</dbReference>
<name>A0A183HAA5_9BILA</name>
<organism evidence="11">
    <name type="scientific">Onchocerca flexuosa</name>
    <dbReference type="NCBI Taxonomy" id="387005"/>
    <lineage>
        <taxon>Eukaryota</taxon>
        <taxon>Metazoa</taxon>
        <taxon>Ecdysozoa</taxon>
        <taxon>Nematoda</taxon>
        <taxon>Chromadorea</taxon>
        <taxon>Rhabditida</taxon>
        <taxon>Spirurina</taxon>
        <taxon>Spiruromorpha</taxon>
        <taxon>Filarioidea</taxon>
        <taxon>Onchocercidae</taxon>
        <taxon>Onchocerca</taxon>
    </lineage>
</organism>
<gene>
    <name evidence="9" type="ORF">OFLC_LOCUS4415</name>
</gene>
<evidence type="ECO:0000256" key="4">
    <source>
        <dbReference type="ARBA" id="ARBA00022692"/>
    </source>
</evidence>
<dbReference type="InterPro" id="IPR057475">
    <property type="entry name" value="CUT_C"/>
</dbReference>
<protein>
    <submittedName>
        <fullName evidence="11">ZP domain-containing protein</fullName>
    </submittedName>
</protein>
<evidence type="ECO:0000256" key="7">
    <source>
        <dbReference type="ARBA" id="ARBA00023136"/>
    </source>
</evidence>
<dbReference type="STRING" id="387005.A0A183HAA5"/>
<dbReference type="WBParaSite" id="OFLC_0000441601-mRNA-1">
    <property type="protein sequence ID" value="OFLC_0000441601-mRNA-1"/>
    <property type="gene ID" value="OFLC_0000441601"/>
</dbReference>
<keyword evidence="10" id="KW-1185">Reference proteome</keyword>
<dbReference type="InterPro" id="IPR001507">
    <property type="entry name" value="ZP_dom"/>
</dbReference>
<dbReference type="Gene3D" id="2.60.40.4100">
    <property type="entry name" value="Zona pellucida, ZP-C domain"/>
    <property type="match status" value="1"/>
</dbReference>
<keyword evidence="7" id="KW-0472">Membrane</keyword>
<feature type="domain" description="ZP" evidence="8">
    <location>
        <begin position="1"/>
        <end position="185"/>
    </location>
</feature>
<evidence type="ECO:0000256" key="1">
    <source>
        <dbReference type="ARBA" id="ARBA00004251"/>
    </source>
</evidence>
<dbReference type="InterPro" id="IPR056953">
    <property type="entry name" value="CUT_N"/>
</dbReference>
<evidence type="ECO:0000313" key="10">
    <source>
        <dbReference type="Proteomes" id="UP000267606"/>
    </source>
</evidence>
<dbReference type="SMART" id="SM00241">
    <property type="entry name" value="ZP"/>
    <property type="match status" value="1"/>
</dbReference>
<accession>A0A183HAA5</accession>
<reference evidence="11" key="1">
    <citation type="submission" date="2016-06" db="UniProtKB">
        <authorList>
            <consortium name="WormBaseParasite"/>
        </authorList>
    </citation>
    <scope>IDENTIFICATION</scope>
</reference>
<keyword evidence="3" id="KW-1003">Cell membrane</keyword>
<dbReference type="Proteomes" id="UP000267606">
    <property type="component" value="Unassembled WGS sequence"/>
</dbReference>
<dbReference type="PANTHER" id="PTHR22907">
    <property type="entry name" value="GH04558P"/>
    <property type="match status" value="1"/>
</dbReference>
<dbReference type="Pfam" id="PF25057">
    <property type="entry name" value="CUT_N"/>
    <property type="match status" value="1"/>
</dbReference>
<evidence type="ECO:0000313" key="11">
    <source>
        <dbReference type="WBParaSite" id="OFLC_0000441601-mRNA-1"/>
    </source>
</evidence>
<dbReference type="PANTHER" id="PTHR22907:SF27">
    <property type="entry name" value="ZP DOMAIN-CONTAINING PROTEIN"/>
    <property type="match status" value="1"/>
</dbReference>
<dbReference type="AlphaFoldDB" id="A0A183HAA5"/>
<dbReference type="PROSITE" id="PS51034">
    <property type="entry name" value="ZP_2"/>
    <property type="match status" value="1"/>
</dbReference>
<comment type="subcellular location">
    <subcellularLocation>
        <location evidence="1">Cell membrane</location>
        <topology evidence="1">Single-pass type I membrane protein</topology>
    </subcellularLocation>
</comment>
<dbReference type="InterPro" id="IPR042235">
    <property type="entry name" value="ZP-C_dom"/>
</dbReference>
<evidence type="ECO:0000259" key="8">
    <source>
        <dbReference type="PROSITE" id="PS51034"/>
    </source>
</evidence>
<dbReference type="GO" id="GO:0042302">
    <property type="term" value="F:structural constituent of cuticle"/>
    <property type="evidence" value="ECO:0007669"/>
    <property type="project" value="UniProtKB-KW"/>
</dbReference>
<sequence>MIISPELKGIEQSLTVIVSFHDIFITKIDRAFRCTCFYIEADRVVTSRFDVSMIPTTDLIDTARMPHCTYTVRRDSVVGKVVSFAIVGEPVFHVWKCDSDMFSILVHSCFVEDGKGYEKKFLIDERGCAIEPTIMPDLTYNEDRNMAFSKVNVFKFADKLTIYFQCALSTCMRSEERCNEKIPPICINDQMEYFGEEIAQKFGKEEIVEKIAGTMSKYRKIRNAVMPISSILLKNQTLSNGHNYMMDLFADKIVVLDLEEEKSSGIAKISSQVKLFAIKLSSIRFIVIEYNRHNFYA</sequence>
<evidence type="ECO:0000256" key="6">
    <source>
        <dbReference type="ARBA" id="ARBA00022989"/>
    </source>
</evidence>
<keyword evidence="5" id="KW-0732">Signal</keyword>
<evidence type="ECO:0000256" key="2">
    <source>
        <dbReference type="ARBA" id="ARBA00022460"/>
    </source>
</evidence>
<reference evidence="9 10" key="2">
    <citation type="submission" date="2018-11" db="EMBL/GenBank/DDBJ databases">
        <authorList>
            <consortium name="Pathogen Informatics"/>
        </authorList>
    </citation>
    <scope>NUCLEOTIDE SEQUENCE [LARGE SCALE GENOMIC DNA]</scope>
</reference>
<dbReference type="GO" id="GO:0005886">
    <property type="term" value="C:plasma membrane"/>
    <property type="evidence" value="ECO:0007669"/>
    <property type="project" value="UniProtKB-SubCell"/>
</dbReference>
<keyword evidence="2" id="KW-0193">Cuticle</keyword>